<dbReference type="PANTHER" id="PTHR22945:SF40">
    <property type="entry name" value="SERPENTINE RECEPTOR, CLASS D (DELTA)-RELATED"/>
    <property type="match status" value="1"/>
</dbReference>
<evidence type="ECO:0000256" key="3">
    <source>
        <dbReference type="ARBA" id="ARBA00022692"/>
    </source>
</evidence>
<proteinExistence type="inferred from homology"/>
<dbReference type="Pfam" id="PF10317">
    <property type="entry name" value="7TM_GPCR_Srd"/>
    <property type="match status" value="1"/>
</dbReference>
<comment type="caution">
    <text evidence="7">The sequence shown here is derived from an EMBL/GenBank/DDBJ whole genome shotgun (WGS) entry which is preliminary data.</text>
</comment>
<dbReference type="GO" id="GO:0016020">
    <property type="term" value="C:membrane"/>
    <property type="evidence" value="ECO:0007669"/>
    <property type="project" value="UniProtKB-SubCell"/>
</dbReference>
<accession>A0AAV5TAA8</accession>
<keyword evidence="4 6" id="KW-1133">Transmembrane helix</keyword>
<protein>
    <recommendedName>
        <fullName evidence="9">G protein-coupled receptor</fullName>
    </recommendedName>
</protein>
<comment type="similarity">
    <text evidence="2">Belongs to the nematode receptor-like protein srd family.</text>
</comment>
<evidence type="ECO:0000256" key="5">
    <source>
        <dbReference type="ARBA" id="ARBA00023136"/>
    </source>
</evidence>
<feature type="transmembrane region" description="Helical" evidence="6">
    <location>
        <begin position="116"/>
        <end position="138"/>
    </location>
</feature>
<dbReference type="PANTHER" id="PTHR22945">
    <property type="entry name" value="SERPENTINE RECEPTOR, CLASS D DELTA"/>
    <property type="match status" value="1"/>
</dbReference>
<sequence>RVIPSGSNIIFVSYGPLVSAQFCYFMYGVFLVSNSTTFYTTIASFLARWYILRSGGAFSSVRVWLLVAAVILPPGATIAIIFAFAKLPEEQAKAIYQRSAPPEDISVLVITGNVDFINPAMILACFVIFILVTPLYMII</sequence>
<evidence type="ECO:0000256" key="2">
    <source>
        <dbReference type="ARBA" id="ARBA00009166"/>
    </source>
</evidence>
<organism evidence="7 8">
    <name type="scientific">Pristionchus entomophagus</name>
    <dbReference type="NCBI Taxonomy" id="358040"/>
    <lineage>
        <taxon>Eukaryota</taxon>
        <taxon>Metazoa</taxon>
        <taxon>Ecdysozoa</taxon>
        <taxon>Nematoda</taxon>
        <taxon>Chromadorea</taxon>
        <taxon>Rhabditida</taxon>
        <taxon>Rhabditina</taxon>
        <taxon>Diplogasteromorpha</taxon>
        <taxon>Diplogasteroidea</taxon>
        <taxon>Neodiplogasteridae</taxon>
        <taxon>Pristionchus</taxon>
    </lineage>
</organism>
<keyword evidence="5 6" id="KW-0472">Membrane</keyword>
<dbReference type="Proteomes" id="UP001432027">
    <property type="component" value="Unassembled WGS sequence"/>
</dbReference>
<evidence type="ECO:0008006" key="9">
    <source>
        <dbReference type="Google" id="ProtNLM"/>
    </source>
</evidence>
<gene>
    <name evidence="7" type="ORF">PENTCL1PPCAC_14685</name>
</gene>
<keyword evidence="3 6" id="KW-0812">Transmembrane</keyword>
<reference evidence="7" key="1">
    <citation type="submission" date="2023-10" db="EMBL/GenBank/DDBJ databases">
        <title>Genome assembly of Pristionchus species.</title>
        <authorList>
            <person name="Yoshida K."/>
            <person name="Sommer R.J."/>
        </authorList>
    </citation>
    <scope>NUCLEOTIDE SEQUENCE</scope>
    <source>
        <strain evidence="7">RS0144</strain>
    </source>
</reference>
<keyword evidence="8" id="KW-1185">Reference proteome</keyword>
<dbReference type="AlphaFoldDB" id="A0AAV5TAA8"/>
<evidence type="ECO:0000313" key="7">
    <source>
        <dbReference type="EMBL" id="GMS92510.1"/>
    </source>
</evidence>
<evidence type="ECO:0000256" key="4">
    <source>
        <dbReference type="ARBA" id="ARBA00022989"/>
    </source>
</evidence>
<evidence type="ECO:0000256" key="1">
    <source>
        <dbReference type="ARBA" id="ARBA00004141"/>
    </source>
</evidence>
<comment type="subcellular location">
    <subcellularLocation>
        <location evidence="1">Membrane</location>
        <topology evidence="1">Multi-pass membrane protein</topology>
    </subcellularLocation>
</comment>
<dbReference type="InterPro" id="IPR050920">
    <property type="entry name" value="Nematode_rcpt-like_delta"/>
</dbReference>
<dbReference type="EMBL" id="BTSX01000004">
    <property type="protein sequence ID" value="GMS92510.1"/>
    <property type="molecule type" value="Genomic_DNA"/>
</dbReference>
<evidence type="ECO:0000313" key="8">
    <source>
        <dbReference type="Proteomes" id="UP001432027"/>
    </source>
</evidence>
<feature type="non-terminal residue" evidence="7">
    <location>
        <position position="1"/>
    </location>
</feature>
<feature type="transmembrane region" description="Helical" evidence="6">
    <location>
        <begin position="63"/>
        <end position="85"/>
    </location>
</feature>
<dbReference type="InterPro" id="IPR019421">
    <property type="entry name" value="7TM_GPCR_serpentine_rcpt_Srd"/>
</dbReference>
<name>A0AAV5TAA8_9BILA</name>
<evidence type="ECO:0000256" key="6">
    <source>
        <dbReference type="SAM" id="Phobius"/>
    </source>
</evidence>